<dbReference type="STRING" id="874156.GCA_001021555_01766"/>
<evidence type="ECO:0000256" key="1">
    <source>
        <dbReference type="SAM" id="Phobius"/>
    </source>
</evidence>
<keyword evidence="1" id="KW-1133">Transmembrane helix</keyword>
<dbReference type="RefSeq" id="WP_047093443.1">
    <property type="nucleotide sequence ID" value="NZ_LBHU01000002.1"/>
</dbReference>
<dbReference type="EMBL" id="LBHU01000002">
    <property type="protein sequence ID" value="KLI63630.1"/>
    <property type="molecule type" value="Genomic_DNA"/>
</dbReference>
<keyword evidence="1" id="KW-0812">Transmembrane</keyword>
<dbReference type="InterPro" id="IPR052529">
    <property type="entry name" value="Bact_Transport_Assoc"/>
</dbReference>
<dbReference type="Proteomes" id="UP000053455">
    <property type="component" value="Unassembled WGS sequence"/>
</dbReference>
<feature type="transmembrane region" description="Helical" evidence="1">
    <location>
        <begin position="291"/>
        <end position="310"/>
    </location>
</feature>
<feature type="transmembrane region" description="Helical" evidence="1">
    <location>
        <begin position="26"/>
        <end position="45"/>
    </location>
</feature>
<feature type="domain" description="DUF418" evidence="2">
    <location>
        <begin position="255"/>
        <end position="395"/>
    </location>
</feature>
<feature type="transmembrane region" description="Helical" evidence="1">
    <location>
        <begin position="331"/>
        <end position="351"/>
    </location>
</feature>
<feature type="transmembrane region" description="Helical" evidence="1">
    <location>
        <begin position="109"/>
        <end position="136"/>
    </location>
</feature>
<keyword evidence="4" id="KW-1185">Reference proteome</keyword>
<sequence length="405" mass="44487">MTKQASLIAPSPAADRFTEIDALRGFALFGILLANLPNWMGIGVVPPDQMAVLMRGIGLENFTAFYNGVLDGKFYTIFSLLFGLGFSLQLERLEKRGADGRAVFMRRMAVLLFFGLFHLSFIWGGDILTLYALLGFTLPLFRGLSDKALLATAAFAIFVVPFAGVALLNTRNPEWIAPLFGQADALWVAAGGNADDDYFDVLKYGGFSEAMTRAGSLWAYNMVEKIENWRIFKVLGTMLVGMWAGRMLLRGQLLENRRLLWSVFLGGLVIALPTLWIYAQQPPHSQTHWASLLGTAPAGFAYAAGFVLLLDRLPALSRILSPVGRMALTNYIATSVVMGFVFYGLGLGLIGDVPTGTVYGMGLLFFGVMIGWSHWWLARYKQGPLEALWRRLTYPKNSAAVPAAA</sequence>
<feature type="transmembrane region" description="Helical" evidence="1">
    <location>
        <begin position="259"/>
        <end position="279"/>
    </location>
</feature>
<keyword evidence="1" id="KW-0472">Membrane</keyword>
<dbReference type="Pfam" id="PF04235">
    <property type="entry name" value="DUF418"/>
    <property type="match status" value="1"/>
</dbReference>
<dbReference type="PANTHER" id="PTHR30590:SF2">
    <property type="entry name" value="INNER MEMBRANE PROTEIN"/>
    <property type="match status" value="1"/>
</dbReference>
<organism evidence="3 4">
    <name type="scientific">Aurantiacibacter marinus</name>
    <dbReference type="NCBI Taxonomy" id="874156"/>
    <lineage>
        <taxon>Bacteria</taxon>
        <taxon>Pseudomonadati</taxon>
        <taxon>Pseudomonadota</taxon>
        <taxon>Alphaproteobacteria</taxon>
        <taxon>Sphingomonadales</taxon>
        <taxon>Erythrobacteraceae</taxon>
        <taxon>Aurantiacibacter</taxon>
    </lineage>
</organism>
<accession>A0A0H0XTJ8</accession>
<feature type="transmembrane region" description="Helical" evidence="1">
    <location>
        <begin position="148"/>
        <end position="168"/>
    </location>
</feature>
<comment type="caution">
    <text evidence="3">The sequence shown here is derived from an EMBL/GenBank/DDBJ whole genome shotgun (WGS) entry which is preliminary data.</text>
</comment>
<reference evidence="3 4" key="1">
    <citation type="submission" date="2015-04" db="EMBL/GenBank/DDBJ databases">
        <title>The draft genome sequence of Erythrobacter marinus HWDM-33.</title>
        <authorList>
            <person name="Zhuang L."/>
            <person name="Liu Y."/>
            <person name="Shao Z."/>
        </authorList>
    </citation>
    <scope>NUCLEOTIDE SEQUENCE [LARGE SCALE GENOMIC DNA]</scope>
    <source>
        <strain evidence="3 4">HWDM-33</strain>
    </source>
</reference>
<dbReference type="OrthoDB" id="9807744at2"/>
<evidence type="ECO:0000313" key="3">
    <source>
        <dbReference type="EMBL" id="KLI63630.1"/>
    </source>
</evidence>
<dbReference type="InterPro" id="IPR007349">
    <property type="entry name" value="DUF418"/>
</dbReference>
<protein>
    <recommendedName>
        <fullName evidence="2">DUF418 domain-containing protein</fullName>
    </recommendedName>
</protein>
<dbReference type="PATRIC" id="fig|874156.12.peg.1596"/>
<evidence type="ECO:0000259" key="2">
    <source>
        <dbReference type="Pfam" id="PF04235"/>
    </source>
</evidence>
<feature type="transmembrane region" description="Helical" evidence="1">
    <location>
        <begin position="65"/>
        <end position="88"/>
    </location>
</feature>
<gene>
    <name evidence="3" type="ORF">AAV99_07765</name>
</gene>
<dbReference type="AlphaFoldDB" id="A0A0H0XTJ8"/>
<dbReference type="PANTHER" id="PTHR30590">
    <property type="entry name" value="INNER MEMBRANE PROTEIN"/>
    <property type="match status" value="1"/>
</dbReference>
<evidence type="ECO:0000313" key="4">
    <source>
        <dbReference type="Proteomes" id="UP000053455"/>
    </source>
</evidence>
<proteinExistence type="predicted"/>
<name>A0A0H0XTJ8_9SPHN</name>
<feature type="transmembrane region" description="Helical" evidence="1">
    <location>
        <begin position="357"/>
        <end position="377"/>
    </location>
</feature>